<comment type="subcellular location">
    <subcellularLocation>
        <location evidence="1">Nucleus</location>
    </subcellularLocation>
</comment>
<keyword evidence="9" id="KW-1185">Reference proteome</keyword>
<keyword evidence="5" id="KW-0539">Nucleus</keyword>
<keyword evidence="4" id="KW-0804">Transcription</keyword>
<evidence type="ECO:0000256" key="4">
    <source>
        <dbReference type="ARBA" id="ARBA00023163"/>
    </source>
</evidence>
<dbReference type="Proteomes" id="UP000799772">
    <property type="component" value="Unassembled WGS sequence"/>
</dbReference>
<dbReference type="PANTHER" id="PTHR47338">
    <property type="entry name" value="ZN(II)2CYS6 TRANSCRIPTION FACTOR (EUROFUNG)-RELATED"/>
    <property type="match status" value="1"/>
</dbReference>
<feature type="region of interest" description="Disordered" evidence="6">
    <location>
        <begin position="1"/>
        <end position="21"/>
    </location>
</feature>
<keyword evidence="3" id="KW-0805">Transcription regulation</keyword>
<feature type="compositionally biased region" description="Low complexity" evidence="6">
    <location>
        <begin position="7"/>
        <end position="20"/>
    </location>
</feature>
<evidence type="ECO:0000256" key="3">
    <source>
        <dbReference type="ARBA" id="ARBA00023015"/>
    </source>
</evidence>
<evidence type="ECO:0000313" key="8">
    <source>
        <dbReference type="EMBL" id="KAF2096245.1"/>
    </source>
</evidence>
<accession>A0A9P4I761</accession>
<dbReference type="OrthoDB" id="3862662at2759"/>
<dbReference type="GO" id="GO:0005634">
    <property type="term" value="C:nucleus"/>
    <property type="evidence" value="ECO:0007669"/>
    <property type="project" value="UniProtKB-SubCell"/>
</dbReference>
<sequence>MRSTEPSGSSSQGTSAGGNSLLSQQNEHRLSFISPSSDVDPFRHESLRRATVDIAVRNEAIKTLGTLNNMEEISAAYFKSTHTRLPIISTRRFYERLPTLFSTAPADFMTLCLCIHLVQETPPTNIGSMLSSLYVTVKGIISLLEATNYSSLDVVQSRLIVTFYEMGHGIYPTASISIGACARLARSLKSNVARFEIEPSDIEVEERNRVRWAVFNLDRFISLCNADTVFGIEDPASSDALPIEDAVWAQNVIPPTSPATPVLATPSDITVGQFARECQVSHLAGRVIRHVFDPTSDGEFQTKESLQLERTLLAFRPVLVEEELHYGKYCAALGICIW</sequence>
<dbReference type="GO" id="GO:0000981">
    <property type="term" value="F:DNA-binding transcription factor activity, RNA polymerase II-specific"/>
    <property type="evidence" value="ECO:0007669"/>
    <property type="project" value="InterPro"/>
</dbReference>
<evidence type="ECO:0000256" key="5">
    <source>
        <dbReference type="ARBA" id="ARBA00023242"/>
    </source>
</evidence>
<feature type="domain" description="Xylanolytic transcriptional activator regulatory" evidence="7">
    <location>
        <begin position="76"/>
        <end position="224"/>
    </location>
</feature>
<evidence type="ECO:0000256" key="1">
    <source>
        <dbReference type="ARBA" id="ARBA00004123"/>
    </source>
</evidence>
<dbReference type="AlphaFoldDB" id="A0A9P4I761"/>
<evidence type="ECO:0000313" key="9">
    <source>
        <dbReference type="Proteomes" id="UP000799772"/>
    </source>
</evidence>
<dbReference type="EMBL" id="ML978130">
    <property type="protein sequence ID" value="KAF2096245.1"/>
    <property type="molecule type" value="Genomic_DNA"/>
</dbReference>
<name>A0A9P4I761_9PEZI</name>
<protein>
    <recommendedName>
        <fullName evidence="7">Xylanolytic transcriptional activator regulatory domain-containing protein</fullName>
    </recommendedName>
</protein>
<keyword evidence="2" id="KW-0479">Metal-binding</keyword>
<dbReference type="InterPro" id="IPR050815">
    <property type="entry name" value="TF_fung"/>
</dbReference>
<dbReference type="PANTHER" id="PTHR47338:SF20">
    <property type="entry name" value="ZN(II)2CYS6 TRANSCRIPTION FACTOR (EUROFUNG)"/>
    <property type="match status" value="1"/>
</dbReference>
<dbReference type="GO" id="GO:0006351">
    <property type="term" value="P:DNA-templated transcription"/>
    <property type="evidence" value="ECO:0007669"/>
    <property type="project" value="InterPro"/>
</dbReference>
<dbReference type="CDD" id="cd12148">
    <property type="entry name" value="fungal_TF_MHR"/>
    <property type="match status" value="1"/>
</dbReference>
<reference evidence="8" key="1">
    <citation type="journal article" date="2020" name="Stud. Mycol.">
        <title>101 Dothideomycetes genomes: a test case for predicting lifestyles and emergence of pathogens.</title>
        <authorList>
            <person name="Haridas S."/>
            <person name="Albert R."/>
            <person name="Binder M."/>
            <person name="Bloem J."/>
            <person name="Labutti K."/>
            <person name="Salamov A."/>
            <person name="Andreopoulos B."/>
            <person name="Baker S."/>
            <person name="Barry K."/>
            <person name="Bills G."/>
            <person name="Bluhm B."/>
            <person name="Cannon C."/>
            <person name="Castanera R."/>
            <person name="Culley D."/>
            <person name="Daum C."/>
            <person name="Ezra D."/>
            <person name="Gonzalez J."/>
            <person name="Henrissat B."/>
            <person name="Kuo A."/>
            <person name="Liang C."/>
            <person name="Lipzen A."/>
            <person name="Lutzoni F."/>
            <person name="Magnuson J."/>
            <person name="Mondo S."/>
            <person name="Nolan M."/>
            <person name="Ohm R."/>
            <person name="Pangilinan J."/>
            <person name="Park H.-J."/>
            <person name="Ramirez L."/>
            <person name="Alfaro M."/>
            <person name="Sun H."/>
            <person name="Tritt A."/>
            <person name="Yoshinaga Y."/>
            <person name="Zwiers L.-H."/>
            <person name="Turgeon B."/>
            <person name="Goodwin S."/>
            <person name="Spatafora J."/>
            <person name="Crous P."/>
            <person name="Grigoriev I."/>
        </authorList>
    </citation>
    <scope>NUCLEOTIDE SEQUENCE</scope>
    <source>
        <strain evidence="8">CBS 133067</strain>
    </source>
</reference>
<evidence type="ECO:0000256" key="6">
    <source>
        <dbReference type="SAM" id="MobiDB-lite"/>
    </source>
</evidence>
<dbReference type="Pfam" id="PF04082">
    <property type="entry name" value="Fungal_trans"/>
    <property type="match status" value="1"/>
</dbReference>
<dbReference type="GO" id="GO:0008270">
    <property type="term" value="F:zinc ion binding"/>
    <property type="evidence" value="ECO:0007669"/>
    <property type="project" value="InterPro"/>
</dbReference>
<evidence type="ECO:0000259" key="7">
    <source>
        <dbReference type="Pfam" id="PF04082"/>
    </source>
</evidence>
<comment type="caution">
    <text evidence="8">The sequence shown here is derived from an EMBL/GenBank/DDBJ whole genome shotgun (WGS) entry which is preliminary data.</text>
</comment>
<evidence type="ECO:0000256" key="2">
    <source>
        <dbReference type="ARBA" id="ARBA00022723"/>
    </source>
</evidence>
<proteinExistence type="predicted"/>
<dbReference type="GO" id="GO:0003677">
    <property type="term" value="F:DNA binding"/>
    <property type="evidence" value="ECO:0007669"/>
    <property type="project" value="InterPro"/>
</dbReference>
<organism evidence="8 9">
    <name type="scientific">Rhizodiscina lignyota</name>
    <dbReference type="NCBI Taxonomy" id="1504668"/>
    <lineage>
        <taxon>Eukaryota</taxon>
        <taxon>Fungi</taxon>
        <taxon>Dikarya</taxon>
        <taxon>Ascomycota</taxon>
        <taxon>Pezizomycotina</taxon>
        <taxon>Dothideomycetes</taxon>
        <taxon>Pleosporomycetidae</taxon>
        <taxon>Aulographales</taxon>
        <taxon>Rhizodiscinaceae</taxon>
        <taxon>Rhizodiscina</taxon>
    </lineage>
</organism>
<dbReference type="InterPro" id="IPR007219">
    <property type="entry name" value="XnlR_reg_dom"/>
</dbReference>
<gene>
    <name evidence="8" type="ORF">NA57DRAFT_79012</name>
</gene>